<protein>
    <submittedName>
        <fullName evidence="2">Beta-lactamase family protein</fullName>
    </submittedName>
</protein>
<comment type="caution">
    <text evidence="2">The sequence shown here is derived from an EMBL/GenBank/DDBJ whole genome shotgun (WGS) entry which is preliminary data.</text>
</comment>
<evidence type="ECO:0000313" key="2">
    <source>
        <dbReference type="EMBL" id="MBC5686982.1"/>
    </source>
</evidence>
<organism evidence="2 3">
    <name type="scientific">Roseburia lenta</name>
    <dbReference type="NCBI Taxonomy" id="2763061"/>
    <lineage>
        <taxon>Bacteria</taxon>
        <taxon>Bacillati</taxon>
        <taxon>Bacillota</taxon>
        <taxon>Clostridia</taxon>
        <taxon>Lachnospirales</taxon>
        <taxon>Lachnospiraceae</taxon>
        <taxon>Roseburia</taxon>
    </lineage>
</organism>
<accession>A0ABR7GI70</accession>
<feature type="domain" description="Beta-lactamase-related" evidence="1">
    <location>
        <begin position="7"/>
        <end position="384"/>
    </location>
</feature>
<reference evidence="2 3" key="1">
    <citation type="submission" date="2020-08" db="EMBL/GenBank/DDBJ databases">
        <title>Genome public.</title>
        <authorList>
            <person name="Liu C."/>
            <person name="Sun Q."/>
        </authorList>
    </citation>
    <scope>NUCLEOTIDE SEQUENCE [LARGE SCALE GENOMIC DNA]</scope>
    <source>
        <strain evidence="2 3">NSJ-9</strain>
    </source>
</reference>
<dbReference type="InterPro" id="IPR012338">
    <property type="entry name" value="Beta-lactam/transpept-like"/>
</dbReference>
<dbReference type="RefSeq" id="WP_118282624.1">
    <property type="nucleotide sequence ID" value="NZ_JACOPG010000004.1"/>
</dbReference>
<dbReference type="SUPFAM" id="SSF56601">
    <property type="entry name" value="beta-lactamase/transpeptidase-like"/>
    <property type="match status" value="1"/>
</dbReference>
<dbReference type="EMBL" id="JACOPG010000004">
    <property type="protein sequence ID" value="MBC5686982.1"/>
    <property type="molecule type" value="Genomic_DNA"/>
</dbReference>
<name>A0ABR7GI70_9FIRM</name>
<evidence type="ECO:0000313" key="3">
    <source>
        <dbReference type="Proteomes" id="UP000643810"/>
    </source>
</evidence>
<dbReference type="InterPro" id="IPR050789">
    <property type="entry name" value="Diverse_Enzym_Activities"/>
</dbReference>
<dbReference type="PANTHER" id="PTHR43283">
    <property type="entry name" value="BETA-LACTAMASE-RELATED"/>
    <property type="match status" value="1"/>
</dbReference>
<proteinExistence type="predicted"/>
<evidence type="ECO:0000259" key="1">
    <source>
        <dbReference type="Pfam" id="PF00144"/>
    </source>
</evidence>
<dbReference type="PANTHER" id="PTHR43283:SF3">
    <property type="entry name" value="BETA-LACTAMASE FAMILY PROTEIN (AFU_ORTHOLOGUE AFUA_5G07500)"/>
    <property type="match status" value="1"/>
</dbReference>
<dbReference type="InterPro" id="IPR001466">
    <property type="entry name" value="Beta-lactam-related"/>
</dbReference>
<gene>
    <name evidence="2" type="ORF">H8R94_10260</name>
</gene>
<dbReference type="Pfam" id="PF00144">
    <property type="entry name" value="Beta-lactamase"/>
    <property type="match status" value="1"/>
</dbReference>
<dbReference type="Proteomes" id="UP000643810">
    <property type="component" value="Unassembled WGS sequence"/>
</dbReference>
<sequence length="402" mass="46038">MGMDKINEVMQDYVKNQEISGAALLVRRGDEILYENRWGYSRCETNQEIKEDSIYRLMSMTKCITAVAVMICIEKGLLELDAPLSRYIPEFAGMQVMEDPRYEFSMDKMKKIPLLLLTFSMNKVKRTDAEREITIRDLLSHSSGLQQGLVGLLALMKEKKQYDNLRDFVLHYTDYVLDFQPGRGTGYSPLAGFDILGYLVSVVSGMPFEDFMQKEICQPLDMKDTTFFLNDEQKKRLVDVYKRKKDKLVNVTGTKKDMQGIMHQKEILFEHGCGGLFSTLHDYDHFGDMLLHEGSYHGKRILKPETVQLLHTEAPKEHLEPEQGFVWGLGMKIRQDKEKGGFAVSEGTYGWSGAFGTHFFISPADDLEVVFMTNRSDLEGSGSYISAKIEELVASIWEKEEK</sequence>
<keyword evidence="3" id="KW-1185">Reference proteome</keyword>
<dbReference type="Gene3D" id="3.40.710.10">
    <property type="entry name" value="DD-peptidase/beta-lactamase superfamily"/>
    <property type="match status" value="1"/>
</dbReference>